<feature type="non-terminal residue" evidence="7">
    <location>
        <position position="1"/>
    </location>
</feature>
<proteinExistence type="predicted"/>
<keyword evidence="3" id="KW-0378">Hydrolase</keyword>
<keyword evidence="3" id="KW-0347">Helicase</keyword>
<comment type="caution">
    <text evidence="7">The sequence shown here is derived from an EMBL/GenBank/DDBJ whole genome shotgun (WGS) entry which is preliminary data.</text>
</comment>
<dbReference type="InterPro" id="IPR014012">
    <property type="entry name" value="HSA_dom"/>
</dbReference>
<evidence type="ECO:0000256" key="1">
    <source>
        <dbReference type="ARBA" id="ARBA00004123"/>
    </source>
</evidence>
<evidence type="ECO:0000313" key="7">
    <source>
        <dbReference type="EMBL" id="CAJ0917963.1"/>
    </source>
</evidence>
<evidence type="ECO:0000256" key="2">
    <source>
        <dbReference type="ARBA" id="ARBA00022741"/>
    </source>
</evidence>
<evidence type="ECO:0000256" key="5">
    <source>
        <dbReference type="SAM" id="MobiDB-lite"/>
    </source>
</evidence>
<evidence type="ECO:0000256" key="3">
    <source>
        <dbReference type="ARBA" id="ARBA00022806"/>
    </source>
</evidence>
<keyword evidence="4" id="KW-0067">ATP-binding</keyword>
<organism evidence="7 8">
    <name type="scientific">Ranitomeya imitator</name>
    <name type="common">mimic poison frog</name>
    <dbReference type="NCBI Taxonomy" id="111125"/>
    <lineage>
        <taxon>Eukaryota</taxon>
        <taxon>Metazoa</taxon>
        <taxon>Chordata</taxon>
        <taxon>Craniata</taxon>
        <taxon>Vertebrata</taxon>
        <taxon>Euteleostomi</taxon>
        <taxon>Amphibia</taxon>
        <taxon>Batrachia</taxon>
        <taxon>Anura</taxon>
        <taxon>Neobatrachia</taxon>
        <taxon>Hyloidea</taxon>
        <taxon>Dendrobatidae</taxon>
        <taxon>Dendrobatinae</taxon>
        <taxon>Ranitomeya</taxon>
    </lineage>
</organism>
<evidence type="ECO:0000313" key="8">
    <source>
        <dbReference type="Proteomes" id="UP001176940"/>
    </source>
</evidence>
<accession>A0ABN9KP16</accession>
<feature type="non-terminal residue" evidence="7">
    <location>
        <position position="186"/>
    </location>
</feature>
<evidence type="ECO:0000256" key="4">
    <source>
        <dbReference type="ARBA" id="ARBA00022840"/>
    </source>
</evidence>
<comment type="subcellular location">
    <subcellularLocation>
        <location evidence="1">Nucleus</location>
    </subcellularLocation>
</comment>
<reference evidence="7" key="1">
    <citation type="submission" date="2023-07" db="EMBL/GenBank/DDBJ databases">
        <authorList>
            <person name="Stuckert A."/>
        </authorList>
    </citation>
    <scope>NUCLEOTIDE SEQUENCE</scope>
</reference>
<feature type="region of interest" description="Disordered" evidence="5">
    <location>
        <begin position="1"/>
        <end position="107"/>
    </location>
</feature>
<dbReference type="EMBL" id="CAUEEQ010000794">
    <property type="protein sequence ID" value="CAJ0917963.1"/>
    <property type="molecule type" value="Genomic_DNA"/>
</dbReference>
<feature type="domain" description="HSA" evidence="6">
    <location>
        <begin position="140"/>
        <end position="186"/>
    </location>
</feature>
<dbReference type="PROSITE" id="PS51204">
    <property type="entry name" value="HSA"/>
    <property type="match status" value="1"/>
</dbReference>
<dbReference type="PANTHER" id="PTHR45685">
    <property type="entry name" value="HELICASE SRCAP-RELATED"/>
    <property type="match status" value="1"/>
</dbReference>
<gene>
    <name evidence="7" type="ORF">RIMI_LOCUS651814</name>
</gene>
<keyword evidence="2" id="KW-0547">Nucleotide-binding</keyword>
<dbReference type="Proteomes" id="UP001176940">
    <property type="component" value="Unassembled WGS sequence"/>
</dbReference>
<sequence>PLHEWRLESPAQDEAASQHAPRQVTLPLLEYREESSARRPTMEPCPRRHMPASDVLTSGIPPMSPDSSGELSPFDLSGDIGDICPGSPTDDGLDGNQQDSSAGQKWDNHTEIAEQAKHEAEIENRIAELRKEGFWTPRRLSKFPEPARPKVHWDYLCEEMQWLSADFGQERRWKRGVARKVGRQDL</sequence>
<dbReference type="InterPro" id="IPR050520">
    <property type="entry name" value="INO80/SWR1_helicase"/>
</dbReference>
<protein>
    <recommendedName>
        <fullName evidence="6">HSA domain-containing protein</fullName>
    </recommendedName>
</protein>
<keyword evidence="8" id="KW-1185">Reference proteome</keyword>
<dbReference type="Pfam" id="PF07529">
    <property type="entry name" value="HSA"/>
    <property type="match status" value="1"/>
</dbReference>
<dbReference type="PANTHER" id="PTHR45685:SF1">
    <property type="entry name" value="HELICASE SRCAP"/>
    <property type="match status" value="1"/>
</dbReference>
<feature type="compositionally biased region" description="Basic and acidic residues" evidence="5">
    <location>
        <begin position="30"/>
        <end position="41"/>
    </location>
</feature>
<evidence type="ECO:0000259" key="6">
    <source>
        <dbReference type="PROSITE" id="PS51204"/>
    </source>
</evidence>
<name>A0ABN9KP16_9NEOB</name>